<dbReference type="InterPro" id="IPR016032">
    <property type="entry name" value="Sig_transdc_resp-reg_C-effctor"/>
</dbReference>
<dbReference type="PRINTS" id="PR00038">
    <property type="entry name" value="HTHLUXR"/>
</dbReference>
<reference evidence="6 7" key="1">
    <citation type="submission" date="2020-04" db="EMBL/GenBank/DDBJ databases">
        <authorList>
            <person name="De Canck E."/>
        </authorList>
    </citation>
    <scope>NUCLEOTIDE SEQUENCE [LARGE SCALE GENOMIC DNA]</scope>
    <source>
        <strain evidence="6 7">LMG 6000</strain>
    </source>
</reference>
<feature type="compositionally biased region" description="Basic residues" evidence="2">
    <location>
        <begin position="505"/>
        <end position="515"/>
    </location>
</feature>
<dbReference type="InterPro" id="IPR000014">
    <property type="entry name" value="PAS"/>
</dbReference>
<evidence type="ECO:0000259" key="3">
    <source>
        <dbReference type="PROSITE" id="PS50043"/>
    </source>
</evidence>
<feature type="domain" description="PAC" evidence="5">
    <location>
        <begin position="92"/>
        <end position="146"/>
    </location>
</feature>
<dbReference type="InterPro" id="IPR039420">
    <property type="entry name" value="WalR-like"/>
</dbReference>
<dbReference type="PROSITE" id="PS50043">
    <property type="entry name" value="HTH_LUXR_2"/>
    <property type="match status" value="1"/>
</dbReference>
<gene>
    <name evidence="6" type="ORF">LMG6000_02536</name>
</gene>
<dbReference type="AlphaFoldDB" id="A0A6S7FA22"/>
<dbReference type="Pfam" id="PF13426">
    <property type="entry name" value="PAS_9"/>
    <property type="match status" value="2"/>
</dbReference>
<dbReference type="PANTHER" id="PTHR43214:SF38">
    <property type="entry name" value="NITRATE_NITRITE RESPONSE REGULATOR PROTEIN NARL"/>
    <property type="match status" value="1"/>
</dbReference>
<feature type="domain" description="HTH luxR-type" evidence="3">
    <location>
        <begin position="420"/>
        <end position="485"/>
    </location>
</feature>
<dbReference type="InterPro" id="IPR000792">
    <property type="entry name" value="Tscrpt_reg_LuxR_C"/>
</dbReference>
<dbReference type="EMBL" id="CADILH010000004">
    <property type="protein sequence ID" value="CAB3932326.1"/>
    <property type="molecule type" value="Genomic_DNA"/>
</dbReference>
<dbReference type="InterPro" id="IPR036388">
    <property type="entry name" value="WH-like_DNA-bd_sf"/>
</dbReference>
<dbReference type="InterPro" id="IPR013656">
    <property type="entry name" value="PAS_4"/>
</dbReference>
<protein>
    <recommendedName>
        <fullName evidence="8">HTH-type transcriptional regulator MalT</fullName>
    </recommendedName>
</protein>
<dbReference type="GO" id="GO:0006355">
    <property type="term" value="P:regulation of DNA-templated transcription"/>
    <property type="evidence" value="ECO:0007669"/>
    <property type="project" value="InterPro"/>
</dbReference>
<feature type="domain" description="PAS" evidence="4">
    <location>
        <begin position="140"/>
        <end position="211"/>
    </location>
</feature>
<evidence type="ECO:0000313" key="7">
    <source>
        <dbReference type="Proteomes" id="UP000494183"/>
    </source>
</evidence>
<dbReference type="RefSeq" id="WP_063639158.1">
    <property type="nucleotide sequence ID" value="NZ_CADILH010000004.1"/>
</dbReference>
<dbReference type="InterPro" id="IPR000700">
    <property type="entry name" value="PAS-assoc_C"/>
</dbReference>
<dbReference type="Pfam" id="PF00196">
    <property type="entry name" value="GerE"/>
    <property type="match status" value="1"/>
</dbReference>
<sequence>MKKTATAFTTERRHLLEIIDGLIEGIILLDQDKRIVWANDTALAMHGVTNLAALGGTAAGYRKAFALRYRNHRALRAAQYPLDRALAGEAYKDVVVEVTSRRDPALTRMHQVRNLVLRDAQGATEGMVLVLLDVTEQFNAEERFERTFNANPAPAVICSLADLRHIKVNDGFLAMTGYTREQVLGKTLRQLDVLGDTPQREDALQRLAEGGTIPQMESIIAVRDGGTKLVVVAGQPIEVAEQPCMLFTFNDLEARRKAETALRDSEQRFATAFRLAPVPMTLSTTEGVLLEVNDAFIATTGYDAKTLARDEDALAQLWTDPQAYDRAMGSLEQGASVRSQEMTLRTRDGALLDCLVSAAPVSIQNQSCVLAAIQDITERKRSEVELMEAIETVMQDTSWFSRTVIEKLAQIRAPQGAPQGQGELADLTPREREILGLMCQGHTDAEIASSLHLSRNTVRNHVAALYSKLDVHRRSAAIIWARQRGIVGYEKPARKPAQTQAQKPAQKRTPPRKNR</sequence>
<evidence type="ECO:0000259" key="5">
    <source>
        <dbReference type="PROSITE" id="PS50113"/>
    </source>
</evidence>
<keyword evidence="1" id="KW-0238">DNA-binding</keyword>
<evidence type="ECO:0008006" key="8">
    <source>
        <dbReference type="Google" id="ProtNLM"/>
    </source>
</evidence>
<dbReference type="GO" id="GO:0003677">
    <property type="term" value="F:DNA binding"/>
    <property type="evidence" value="ECO:0007669"/>
    <property type="project" value="UniProtKB-KW"/>
</dbReference>
<feature type="domain" description="PAC" evidence="5">
    <location>
        <begin position="338"/>
        <end position="388"/>
    </location>
</feature>
<feature type="compositionally biased region" description="Low complexity" evidence="2">
    <location>
        <begin position="495"/>
        <end position="504"/>
    </location>
</feature>
<dbReference type="CDD" id="cd00130">
    <property type="entry name" value="PAS"/>
    <property type="match status" value="2"/>
</dbReference>
<evidence type="ECO:0000313" key="6">
    <source>
        <dbReference type="EMBL" id="CAB3932326.1"/>
    </source>
</evidence>
<organism evidence="6 7">
    <name type="scientific">Achromobacter insolitus</name>
    <dbReference type="NCBI Taxonomy" id="217204"/>
    <lineage>
        <taxon>Bacteria</taxon>
        <taxon>Pseudomonadati</taxon>
        <taxon>Pseudomonadota</taxon>
        <taxon>Betaproteobacteria</taxon>
        <taxon>Burkholderiales</taxon>
        <taxon>Alcaligenaceae</taxon>
        <taxon>Achromobacter</taxon>
    </lineage>
</organism>
<dbReference type="PANTHER" id="PTHR43214">
    <property type="entry name" value="TWO-COMPONENT RESPONSE REGULATOR"/>
    <property type="match status" value="1"/>
</dbReference>
<dbReference type="PROSITE" id="PS50112">
    <property type="entry name" value="PAS"/>
    <property type="match status" value="2"/>
</dbReference>
<dbReference type="OrthoDB" id="434992at2"/>
<evidence type="ECO:0000256" key="1">
    <source>
        <dbReference type="ARBA" id="ARBA00023125"/>
    </source>
</evidence>
<dbReference type="CDD" id="cd06170">
    <property type="entry name" value="LuxR_C_like"/>
    <property type="match status" value="1"/>
</dbReference>
<name>A0A6S7FA22_9BURK</name>
<feature type="domain" description="PAS" evidence="4">
    <location>
        <begin position="11"/>
        <end position="55"/>
    </location>
</feature>
<dbReference type="SUPFAM" id="SSF46894">
    <property type="entry name" value="C-terminal effector domain of the bipartite response regulators"/>
    <property type="match status" value="1"/>
</dbReference>
<dbReference type="SMART" id="SM00091">
    <property type="entry name" value="PAS"/>
    <property type="match status" value="3"/>
</dbReference>
<dbReference type="NCBIfam" id="TIGR00229">
    <property type="entry name" value="sensory_box"/>
    <property type="match status" value="2"/>
</dbReference>
<dbReference type="Pfam" id="PF08448">
    <property type="entry name" value="PAS_4"/>
    <property type="match status" value="1"/>
</dbReference>
<dbReference type="PROSITE" id="PS50113">
    <property type="entry name" value="PAC"/>
    <property type="match status" value="2"/>
</dbReference>
<dbReference type="SUPFAM" id="SSF55785">
    <property type="entry name" value="PYP-like sensor domain (PAS domain)"/>
    <property type="match status" value="3"/>
</dbReference>
<dbReference type="SMART" id="SM00421">
    <property type="entry name" value="HTH_LUXR"/>
    <property type="match status" value="1"/>
</dbReference>
<dbReference type="Proteomes" id="UP000494183">
    <property type="component" value="Unassembled WGS sequence"/>
</dbReference>
<dbReference type="Gene3D" id="3.30.450.20">
    <property type="entry name" value="PAS domain"/>
    <property type="match status" value="3"/>
</dbReference>
<dbReference type="Gene3D" id="1.10.10.10">
    <property type="entry name" value="Winged helix-like DNA-binding domain superfamily/Winged helix DNA-binding domain"/>
    <property type="match status" value="1"/>
</dbReference>
<dbReference type="InterPro" id="IPR035965">
    <property type="entry name" value="PAS-like_dom_sf"/>
</dbReference>
<proteinExistence type="predicted"/>
<dbReference type="SMART" id="SM00086">
    <property type="entry name" value="PAC"/>
    <property type="match status" value="3"/>
</dbReference>
<accession>A0A6S7FA22</accession>
<evidence type="ECO:0000259" key="4">
    <source>
        <dbReference type="PROSITE" id="PS50112"/>
    </source>
</evidence>
<evidence type="ECO:0000256" key="2">
    <source>
        <dbReference type="SAM" id="MobiDB-lite"/>
    </source>
</evidence>
<dbReference type="InterPro" id="IPR001610">
    <property type="entry name" value="PAC"/>
</dbReference>
<feature type="region of interest" description="Disordered" evidence="2">
    <location>
        <begin position="490"/>
        <end position="515"/>
    </location>
</feature>
<keyword evidence="7" id="KW-1185">Reference proteome</keyword>